<name>A0A9E7K6M0_9LILI</name>
<organism evidence="2 3">
    <name type="scientific">Musa troglodytarum</name>
    <name type="common">fe'i banana</name>
    <dbReference type="NCBI Taxonomy" id="320322"/>
    <lineage>
        <taxon>Eukaryota</taxon>
        <taxon>Viridiplantae</taxon>
        <taxon>Streptophyta</taxon>
        <taxon>Embryophyta</taxon>
        <taxon>Tracheophyta</taxon>
        <taxon>Spermatophyta</taxon>
        <taxon>Magnoliopsida</taxon>
        <taxon>Liliopsida</taxon>
        <taxon>Zingiberales</taxon>
        <taxon>Musaceae</taxon>
        <taxon>Musa</taxon>
    </lineage>
</organism>
<evidence type="ECO:0000313" key="3">
    <source>
        <dbReference type="Proteomes" id="UP001055439"/>
    </source>
</evidence>
<feature type="signal peptide" evidence="1">
    <location>
        <begin position="1"/>
        <end position="23"/>
    </location>
</feature>
<evidence type="ECO:0000256" key="1">
    <source>
        <dbReference type="SAM" id="SignalP"/>
    </source>
</evidence>
<keyword evidence="3" id="KW-1185">Reference proteome</keyword>
<sequence>MKMRCVRVVVWVLLLMLAGLSLLHRQATVGAIRLHDQRRPATTKEKKKMMPWWWNQDYSRGGLTPGGALCRLGSRPRAESQAFWDGTMKASSRALGGGATPLCLCLHVGILGRVMSKPSPGLTGRRPCRCKDVARRVISCALVSIRSSRALSS</sequence>
<evidence type="ECO:0000313" key="2">
    <source>
        <dbReference type="EMBL" id="URE05887.1"/>
    </source>
</evidence>
<gene>
    <name evidence="2" type="ORF">MUK42_05824</name>
</gene>
<dbReference type="EMBL" id="CP097507">
    <property type="protein sequence ID" value="URE05887.1"/>
    <property type="molecule type" value="Genomic_DNA"/>
</dbReference>
<evidence type="ECO:0008006" key="4">
    <source>
        <dbReference type="Google" id="ProtNLM"/>
    </source>
</evidence>
<protein>
    <recommendedName>
        <fullName evidence="4">Secreted protein</fullName>
    </recommendedName>
</protein>
<reference evidence="2" key="1">
    <citation type="submission" date="2022-05" db="EMBL/GenBank/DDBJ databases">
        <title>The Musa troglodytarum L. genome provides insights into the mechanism of non-climacteric behaviour and enrichment of carotenoids.</title>
        <authorList>
            <person name="Wang J."/>
        </authorList>
    </citation>
    <scope>NUCLEOTIDE SEQUENCE</scope>
    <source>
        <tissue evidence="2">Leaf</tissue>
    </source>
</reference>
<dbReference type="Proteomes" id="UP001055439">
    <property type="component" value="Chromosome 5"/>
</dbReference>
<keyword evidence="1" id="KW-0732">Signal</keyword>
<feature type="chain" id="PRO_5039578694" description="Secreted protein" evidence="1">
    <location>
        <begin position="24"/>
        <end position="153"/>
    </location>
</feature>
<accession>A0A9E7K6M0</accession>
<dbReference type="AlphaFoldDB" id="A0A9E7K6M0"/>
<proteinExistence type="predicted"/>